<organism evidence="3 4">
    <name type="scientific">Gimesia chilikensis</name>
    <dbReference type="NCBI Taxonomy" id="2605989"/>
    <lineage>
        <taxon>Bacteria</taxon>
        <taxon>Pseudomonadati</taxon>
        <taxon>Planctomycetota</taxon>
        <taxon>Planctomycetia</taxon>
        <taxon>Planctomycetales</taxon>
        <taxon>Planctomycetaceae</taxon>
        <taxon>Gimesia</taxon>
    </lineage>
</organism>
<gene>
    <name evidence="3" type="ORF">V6x_01170</name>
</gene>
<dbReference type="RefSeq" id="WP_197999623.1">
    <property type="nucleotide sequence ID" value="NZ_CP036347.1"/>
</dbReference>
<accession>A0A517W5B8</accession>
<dbReference type="Proteomes" id="UP000320722">
    <property type="component" value="Chromosome"/>
</dbReference>
<feature type="transmembrane region" description="Helical" evidence="1">
    <location>
        <begin position="107"/>
        <end position="127"/>
    </location>
</feature>
<dbReference type="Pfam" id="PF07596">
    <property type="entry name" value="SBP_bac_10"/>
    <property type="match status" value="1"/>
</dbReference>
<keyword evidence="1" id="KW-0472">Membrane</keyword>
<proteinExistence type="predicted"/>
<name>A0A517W5B8_9PLAN</name>
<dbReference type="EMBL" id="CP036347">
    <property type="protein sequence ID" value="QDU00444.1"/>
    <property type="molecule type" value="Genomic_DNA"/>
</dbReference>
<feature type="domain" description="DUF1559" evidence="2">
    <location>
        <begin position="182"/>
        <end position="232"/>
    </location>
</feature>
<dbReference type="InterPro" id="IPR011453">
    <property type="entry name" value="DUF1559"/>
</dbReference>
<reference evidence="3 4" key="1">
    <citation type="submission" date="2019-02" db="EMBL/GenBank/DDBJ databases">
        <title>Deep-cultivation of Planctomycetes and their phenomic and genomic characterization uncovers novel biology.</title>
        <authorList>
            <person name="Wiegand S."/>
            <person name="Jogler M."/>
            <person name="Boedeker C."/>
            <person name="Pinto D."/>
            <person name="Vollmers J."/>
            <person name="Rivas-Marin E."/>
            <person name="Kohn T."/>
            <person name="Peeters S.H."/>
            <person name="Heuer A."/>
            <person name="Rast P."/>
            <person name="Oberbeckmann S."/>
            <person name="Bunk B."/>
            <person name="Jeske O."/>
            <person name="Meyerdierks A."/>
            <person name="Storesund J.E."/>
            <person name="Kallscheuer N."/>
            <person name="Luecker S."/>
            <person name="Lage O.M."/>
            <person name="Pohl T."/>
            <person name="Merkel B.J."/>
            <person name="Hornburger P."/>
            <person name="Mueller R.-W."/>
            <person name="Bruemmer F."/>
            <person name="Labrenz M."/>
            <person name="Spormann A.M."/>
            <person name="Op den Camp H."/>
            <person name="Overmann J."/>
            <person name="Amann R."/>
            <person name="Jetten M.S.M."/>
            <person name="Mascher T."/>
            <person name="Medema M.H."/>
            <person name="Devos D.P."/>
            <person name="Kaster A.-K."/>
            <person name="Ovreas L."/>
            <person name="Rohde M."/>
            <person name="Galperin M.Y."/>
            <person name="Jogler C."/>
        </authorList>
    </citation>
    <scope>NUCLEOTIDE SEQUENCE [LARGE SCALE GENOMIC DNA]</scope>
    <source>
        <strain evidence="3 4">V6</strain>
    </source>
</reference>
<keyword evidence="1" id="KW-0812">Transmembrane</keyword>
<protein>
    <recommendedName>
        <fullName evidence="2">DUF1559 domain-containing protein</fullName>
    </recommendedName>
</protein>
<dbReference type="PANTHER" id="PTHR30093">
    <property type="entry name" value="GENERAL SECRETION PATHWAY PROTEIN G"/>
    <property type="match status" value="1"/>
</dbReference>
<keyword evidence="1" id="KW-1133">Transmembrane helix</keyword>
<evidence type="ECO:0000259" key="2">
    <source>
        <dbReference type="Pfam" id="PF07596"/>
    </source>
</evidence>
<evidence type="ECO:0000256" key="1">
    <source>
        <dbReference type="SAM" id="Phobius"/>
    </source>
</evidence>
<feature type="transmembrane region" description="Helical" evidence="1">
    <location>
        <begin position="64"/>
        <end position="86"/>
    </location>
</feature>
<sequence length="359" mass="39694">MESEAKKSKGPTKTEIGVVFMIFLTLVFLGGMYFIFRFLFYLLLGWYPFLLRVLPQMTVSVPGIVTACLLLILLAVVIQVLGVQATKQGSSQTENSPAGSWRLRRTAVCLILLIVSFTGGLAVVGVAHRTREIMKDDKGSFLTSTKEFWNQYTFLLNQRRLGKSAELYSAENQERHPTVIISSTGKPLHSWETQLLPYLDSTALFEKIDLSAPWNSQRNAEHFQTSIPNFIRSETPDEQRVDSNGFGLSHLALNSHIAAPDQVLNDQSVPDGLANTIMLGEISTRLPAWGEPLNARDPALGINRHPLGFGAPRRLRGGANMLFLDGSGKFINENIDPEILKALATPHGGEDVSTFLEGR</sequence>
<evidence type="ECO:0000313" key="3">
    <source>
        <dbReference type="EMBL" id="QDU00444.1"/>
    </source>
</evidence>
<dbReference type="AlphaFoldDB" id="A0A517W5B8"/>
<evidence type="ECO:0000313" key="4">
    <source>
        <dbReference type="Proteomes" id="UP000320722"/>
    </source>
</evidence>
<feature type="transmembrane region" description="Helical" evidence="1">
    <location>
        <begin position="16"/>
        <end position="44"/>
    </location>
</feature>